<feature type="signal peptide" evidence="2">
    <location>
        <begin position="1"/>
        <end position="21"/>
    </location>
</feature>
<evidence type="ECO:0000256" key="1">
    <source>
        <dbReference type="SAM" id="MobiDB-lite"/>
    </source>
</evidence>
<gene>
    <name evidence="3" type="ORF">FLP10_00135</name>
</gene>
<feature type="chain" id="PRO_5039518971" evidence="2">
    <location>
        <begin position="22"/>
        <end position="171"/>
    </location>
</feature>
<dbReference type="AlphaFoldDB" id="A0A5C1YBR6"/>
<evidence type="ECO:0000313" key="4">
    <source>
        <dbReference type="Proteomes" id="UP000324678"/>
    </source>
</evidence>
<feature type="region of interest" description="Disordered" evidence="1">
    <location>
        <begin position="29"/>
        <end position="49"/>
    </location>
</feature>
<dbReference type="RefSeq" id="WP_149159023.1">
    <property type="nucleotide sequence ID" value="NZ_CP043505.1"/>
</dbReference>
<keyword evidence="4" id="KW-1185">Reference proteome</keyword>
<proteinExistence type="predicted"/>
<reference evidence="3 4" key="1">
    <citation type="submission" date="2019-09" db="EMBL/GenBank/DDBJ databases">
        <title>Genome sequencing of strain KACC 19306.</title>
        <authorList>
            <person name="Heo J."/>
            <person name="Kim S.-J."/>
            <person name="Kim J.-S."/>
            <person name="Hong S.-B."/>
            <person name="Kwon S.-W."/>
        </authorList>
    </citation>
    <scope>NUCLEOTIDE SEQUENCE [LARGE SCALE GENOMIC DNA]</scope>
    <source>
        <strain evidence="3 4">KACC 19306</strain>
    </source>
</reference>
<dbReference type="OrthoDB" id="5007665at2"/>
<sequence length="171" mass="17287">MRSIAAAGAAALVTASCVLLSACSTGGVLPEASDRPTATPTAEPWDPGAVPDPGGAIEVLPAQRGDCPVDPAATDLITFVVASGDDTRPVRVTYPVSRADGTLFVRRMTQPGPVLTAVLAECSDAGPARRSYRATAEFGPLSCARFVGGRLVASDEDAGDADGARVDCTGD</sequence>
<dbReference type="Proteomes" id="UP000324678">
    <property type="component" value="Chromosome"/>
</dbReference>
<dbReference type="KEGG" id="ail:FLP10_00135"/>
<organism evidence="3 4">
    <name type="scientific">Agromyces intestinalis</name>
    <dbReference type="NCBI Taxonomy" id="2592652"/>
    <lineage>
        <taxon>Bacteria</taxon>
        <taxon>Bacillati</taxon>
        <taxon>Actinomycetota</taxon>
        <taxon>Actinomycetes</taxon>
        <taxon>Micrococcales</taxon>
        <taxon>Microbacteriaceae</taxon>
        <taxon>Agromyces</taxon>
    </lineage>
</organism>
<keyword evidence="2" id="KW-0732">Signal</keyword>
<name>A0A5C1YBR6_9MICO</name>
<accession>A0A5C1YBR6</accession>
<evidence type="ECO:0000313" key="3">
    <source>
        <dbReference type="EMBL" id="QEO12998.1"/>
    </source>
</evidence>
<dbReference type="PROSITE" id="PS51257">
    <property type="entry name" value="PROKAR_LIPOPROTEIN"/>
    <property type="match status" value="1"/>
</dbReference>
<protein>
    <submittedName>
        <fullName evidence="3">Uncharacterized protein</fullName>
    </submittedName>
</protein>
<evidence type="ECO:0000256" key="2">
    <source>
        <dbReference type="SAM" id="SignalP"/>
    </source>
</evidence>
<dbReference type="EMBL" id="CP043505">
    <property type="protein sequence ID" value="QEO12998.1"/>
    <property type="molecule type" value="Genomic_DNA"/>
</dbReference>